<evidence type="ECO:0000313" key="3">
    <source>
        <dbReference type="Proteomes" id="UP001162164"/>
    </source>
</evidence>
<comment type="caution">
    <text evidence="2">The sequence shown here is derived from an EMBL/GenBank/DDBJ whole genome shotgun (WGS) entry which is preliminary data.</text>
</comment>
<reference evidence="2" key="1">
    <citation type="journal article" date="2023" name="Insect Mol. Biol.">
        <title>Genome sequencing provides insights into the evolution of gene families encoding plant cell wall-degrading enzymes in longhorned beetles.</title>
        <authorList>
            <person name="Shin N.R."/>
            <person name="Okamura Y."/>
            <person name="Kirsch R."/>
            <person name="Pauchet Y."/>
        </authorList>
    </citation>
    <scope>NUCLEOTIDE SEQUENCE</scope>
    <source>
        <strain evidence="2">MMC_N1</strain>
    </source>
</reference>
<keyword evidence="3" id="KW-1185">Reference proteome</keyword>
<name>A0ABQ9JIV2_9CUCU</name>
<protein>
    <recommendedName>
        <fullName evidence="4">Nuclease HARBI1</fullName>
    </recommendedName>
</protein>
<proteinExistence type="predicted"/>
<feature type="compositionally biased region" description="Polar residues" evidence="1">
    <location>
        <begin position="128"/>
        <end position="137"/>
    </location>
</feature>
<dbReference type="EMBL" id="JAPWTJ010000473">
    <property type="protein sequence ID" value="KAJ8978100.1"/>
    <property type="molecule type" value="Genomic_DNA"/>
</dbReference>
<evidence type="ECO:0000313" key="2">
    <source>
        <dbReference type="EMBL" id="KAJ8978100.1"/>
    </source>
</evidence>
<accession>A0ABQ9JIV2</accession>
<organism evidence="2 3">
    <name type="scientific">Molorchus minor</name>
    <dbReference type="NCBI Taxonomy" id="1323400"/>
    <lineage>
        <taxon>Eukaryota</taxon>
        <taxon>Metazoa</taxon>
        <taxon>Ecdysozoa</taxon>
        <taxon>Arthropoda</taxon>
        <taxon>Hexapoda</taxon>
        <taxon>Insecta</taxon>
        <taxon>Pterygota</taxon>
        <taxon>Neoptera</taxon>
        <taxon>Endopterygota</taxon>
        <taxon>Coleoptera</taxon>
        <taxon>Polyphaga</taxon>
        <taxon>Cucujiformia</taxon>
        <taxon>Chrysomeloidea</taxon>
        <taxon>Cerambycidae</taxon>
        <taxon>Lamiinae</taxon>
        <taxon>Monochamini</taxon>
        <taxon>Molorchus</taxon>
    </lineage>
</organism>
<feature type="region of interest" description="Disordered" evidence="1">
    <location>
        <begin position="116"/>
        <end position="137"/>
    </location>
</feature>
<dbReference type="Proteomes" id="UP001162164">
    <property type="component" value="Unassembled WGS sequence"/>
</dbReference>
<evidence type="ECO:0008006" key="4">
    <source>
        <dbReference type="Google" id="ProtNLM"/>
    </source>
</evidence>
<evidence type="ECO:0000256" key="1">
    <source>
        <dbReference type="SAM" id="MobiDB-lite"/>
    </source>
</evidence>
<gene>
    <name evidence="2" type="ORF">NQ317_018966</name>
</gene>
<sequence>MPEQYIEDIRGKINFLAKKAPKYFYTWSLLSLTDPNQCWFVINRRLRVTDREGELMNYYAAVTTLYGKDIHDIHIRLHNSRCNYLLINLLGRSSARNFKIRELYYRRRLTDDDKKNYIPTNIDDNESDGSMSSAPPSIPTSVQNLLQHLDEFLLPTKEISNFTNSEIASELKIPHTTQDKEDLRLIRSTANEAIFQGIENSGLTELHKQNAAITPISQLLLTIRYFSLGSVLVVVGDFCGIHKSTASRTVKKVSEAIASLRDRFINFPDDPHEIGYVGDQAENFRNRKEYYSFNVQTICDANLCIRDIVARWPGSSMIKPSLMRLQ</sequence>